<gene>
    <name evidence="10" type="ORF">HDA36_004358</name>
</gene>
<evidence type="ECO:0000256" key="5">
    <source>
        <dbReference type="ARBA" id="ARBA00022989"/>
    </source>
</evidence>
<comment type="caution">
    <text evidence="10">The sequence shown here is derived from an EMBL/GenBank/DDBJ whole genome shotgun (WGS) entry which is preliminary data.</text>
</comment>
<dbReference type="SUPFAM" id="SSF161098">
    <property type="entry name" value="MetI-like"/>
    <property type="match status" value="1"/>
</dbReference>
<evidence type="ECO:0000259" key="9">
    <source>
        <dbReference type="PROSITE" id="PS50928"/>
    </source>
</evidence>
<evidence type="ECO:0000313" key="10">
    <source>
        <dbReference type="EMBL" id="MBB5434274.1"/>
    </source>
</evidence>
<dbReference type="PROSITE" id="PS50928">
    <property type="entry name" value="ABC_TM1"/>
    <property type="match status" value="1"/>
</dbReference>
<comment type="similarity">
    <text evidence="7">Belongs to the binding-protein-dependent transport system permease family.</text>
</comment>
<feature type="transmembrane region" description="Helical" evidence="7">
    <location>
        <begin position="218"/>
        <end position="241"/>
    </location>
</feature>
<evidence type="ECO:0000256" key="7">
    <source>
        <dbReference type="RuleBase" id="RU363032"/>
    </source>
</evidence>
<dbReference type="Pfam" id="PF00528">
    <property type="entry name" value="BPD_transp_1"/>
    <property type="match status" value="1"/>
</dbReference>
<dbReference type="InterPro" id="IPR035906">
    <property type="entry name" value="MetI-like_sf"/>
</dbReference>
<keyword evidence="3" id="KW-1003">Cell membrane</keyword>
<dbReference type="InterPro" id="IPR000515">
    <property type="entry name" value="MetI-like"/>
</dbReference>
<proteinExistence type="inferred from homology"/>
<organism evidence="10 11">
    <name type="scientific">Nocardiopsis composta</name>
    <dbReference type="NCBI Taxonomy" id="157465"/>
    <lineage>
        <taxon>Bacteria</taxon>
        <taxon>Bacillati</taxon>
        <taxon>Actinomycetota</taxon>
        <taxon>Actinomycetes</taxon>
        <taxon>Streptosporangiales</taxon>
        <taxon>Nocardiopsidaceae</taxon>
        <taxon>Nocardiopsis</taxon>
    </lineage>
</organism>
<feature type="domain" description="ABC transmembrane type-1" evidence="9">
    <location>
        <begin position="97"/>
        <end position="287"/>
    </location>
</feature>
<dbReference type="Proteomes" id="UP000572635">
    <property type="component" value="Unassembled WGS sequence"/>
</dbReference>
<dbReference type="EMBL" id="JACHDB010000001">
    <property type="protein sequence ID" value="MBB5434274.1"/>
    <property type="molecule type" value="Genomic_DNA"/>
</dbReference>
<feature type="transmembrane region" description="Helical" evidence="7">
    <location>
        <begin position="145"/>
        <end position="175"/>
    </location>
</feature>
<feature type="transmembrane region" description="Helical" evidence="7">
    <location>
        <begin position="101"/>
        <end position="124"/>
    </location>
</feature>
<evidence type="ECO:0000256" key="1">
    <source>
        <dbReference type="ARBA" id="ARBA00004651"/>
    </source>
</evidence>
<keyword evidence="5 7" id="KW-1133">Transmembrane helix</keyword>
<feature type="transmembrane region" description="Helical" evidence="7">
    <location>
        <begin position="261"/>
        <end position="288"/>
    </location>
</feature>
<name>A0A7W8VFS9_9ACTN</name>
<evidence type="ECO:0000313" key="11">
    <source>
        <dbReference type="Proteomes" id="UP000572635"/>
    </source>
</evidence>
<feature type="compositionally biased region" description="Low complexity" evidence="8">
    <location>
        <begin position="8"/>
        <end position="21"/>
    </location>
</feature>
<dbReference type="PANTHER" id="PTHR43386">
    <property type="entry name" value="OLIGOPEPTIDE TRANSPORT SYSTEM PERMEASE PROTEIN APPC"/>
    <property type="match status" value="1"/>
</dbReference>
<sequence>MSATGTRAAPGPSDAAAGPAGTAAAIPAGRRGGGAAFWASAAFLGAVVAAAVLAPLAAPHDPAAIDFGRIWSGPTAQHPLGTDQMGRDLLSRVVYGARESLLGPLALLALAAVLGVAMGTLAAWRRGWVDAVLARVTDVMYAFPGLLFVVLVIAVFGSGLSTAVVALGLAFAPIIAKFTRSVALAECAKPYIDAYRVQGVSGFVICVRYLIPNMAPALLGYLVVLFGEGLMSLATLSFLGFGAQPPSSEWGLMVQEGQAALIQGVLWPSLVPGAAIALVVVAFNVVGVRLADRLSVRR</sequence>
<keyword evidence="4 7" id="KW-0812">Transmembrane</keyword>
<dbReference type="InterPro" id="IPR050366">
    <property type="entry name" value="BP-dependent_transpt_permease"/>
</dbReference>
<keyword evidence="2 7" id="KW-0813">Transport</keyword>
<keyword evidence="11" id="KW-1185">Reference proteome</keyword>
<feature type="transmembrane region" description="Helical" evidence="7">
    <location>
        <begin position="195"/>
        <end position="211"/>
    </location>
</feature>
<evidence type="ECO:0000256" key="4">
    <source>
        <dbReference type="ARBA" id="ARBA00022692"/>
    </source>
</evidence>
<reference evidence="10 11" key="1">
    <citation type="submission" date="2020-08" db="EMBL/GenBank/DDBJ databases">
        <title>Sequencing the genomes of 1000 actinobacteria strains.</title>
        <authorList>
            <person name="Klenk H.-P."/>
        </authorList>
    </citation>
    <scope>NUCLEOTIDE SEQUENCE [LARGE SCALE GENOMIC DNA]</scope>
    <source>
        <strain evidence="10 11">DSM 44551</strain>
    </source>
</reference>
<accession>A0A7W8VFS9</accession>
<feature type="region of interest" description="Disordered" evidence="8">
    <location>
        <begin position="1"/>
        <end position="21"/>
    </location>
</feature>
<keyword evidence="6 7" id="KW-0472">Membrane</keyword>
<comment type="subcellular location">
    <subcellularLocation>
        <location evidence="1 7">Cell membrane</location>
        <topology evidence="1 7">Multi-pass membrane protein</topology>
    </subcellularLocation>
</comment>
<dbReference type="GO" id="GO:0005886">
    <property type="term" value="C:plasma membrane"/>
    <property type="evidence" value="ECO:0007669"/>
    <property type="project" value="UniProtKB-SubCell"/>
</dbReference>
<evidence type="ECO:0000256" key="8">
    <source>
        <dbReference type="SAM" id="MobiDB-lite"/>
    </source>
</evidence>
<evidence type="ECO:0000256" key="3">
    <source>
        <dbReference type="ARBA" id="ARBA00022475"/>
    </source>
</evidence>
<dbReference type="GO" id="GO:0055085">
    <property type="term" value="P:transmembrane transport"/>
    <property type="evidence" value="ECO:0007669"/>
    <property type="project" value="InterPro"/>
</dbReference>
<dbReference type="PANTHER" id="PTHR43386:SF25">
    <property type="entry name" value="PEPTIDE ABC TRANSPORTER PERMEASE PROTEIN"/>
    <property type="match status" value="1"/>
</dbReference>
<dbReference type="AlphaFoldDB" id="A0A7W8VFS9"/>
<dbReference type="RefSeq" id="WP_221331628.1">
    <property type="nucleotide sequence ID" value="NZ_BAAAJD010000121.1"/>
</dbReference>
<dbReference type="Gene3D" id="1.10.3720.10">
    <property type="entry name" value="MetI-like"/>
    <property type="match status" value="1"/>
</dbReference>
<evidence type="ECO:0000256" key="6">
    <source>
        <dbReference type="ARBA" id="ARBA00023136"/>
    </source>
</evidence>
<feature type="transmembrane region" description="Helical" evidence="7">
    <location>
        <begin position="35"/>
        <end position="58"/>
    </location>
</feature>
<dbReference type="CDD" id="cd06261">
    <property type="entry name" value="TM_PBP2"/>
    <property type="match status" value="1"/>
</dbReference>
<evidence type="ECO:0000256" key="2">
    <source>
        <dbReference type="ARBA" id="ARBA00022448"/>
    </source>
</evidence>
<protein>
    <submittedName>
        <fullName evidence="10">Peptide/nickel transport system permease protein</fullName>
    </submittedName>
</protein>